<proteinExistence type="predicted"/>
<organism evidence="1">
    <name type="scientific">viral metagenome</name>
    <dbReference type="NCBI Taxonomy" id="1070528"/>
    <lineage>
        <taxon>unclassified sequences</taxon>
        <taxon>metagenomes</taxon>
        <taxon>organismal metagenomes</taxon>
    </lineage>
</organism>
<dbReference type="AlphaFoldDB" id="A0A6C0L1B3"/>
<name>A0A6C0L1B3_9ZZZZ</name>
<dbReference type="EMBL" id="MN741017">
    <property type="protein sequence ID" value="QHU22700.1"/>
    <property type="molecule type" value="Genomic_DNA"/>
</dbReference>
<evidence type="ECO:0000313" key="1">
    <source>
        <dbReference type="EMBL" id="QHU22700.1"/>
    </source>
</evidence>
<reference evidence="1" key="1">
    <citation type="journal article" date="2020" name="Nature">
        <title>Giant virus diversity and host interactions through global metagenomics.</title>
        <authorList>
            <person name="Schulz F."/>
            <person name="Roux S."/>
            <person name="Paez-Espino D."/>
            <person name="Jungbluth S."/>
            <person name="Walsh D.A."/>
            <person name="Denef V.J."/>
            <person name="McMahon K.D."/>
            <person name="Konstantinidis K.T."/>
            <person name="Eloe-Fadrosh E.A."/>
            <person name="Kyrpides N.C."/>
            <person name="Woyke T."/>
        </authorList>
    </citation>
    <scope>NUCLEOTIDE SEQUENCE</scope>
    <source>
        <strain evidence="1">GVMAG-S-ERX555907-63</strain>
    </source>
</reference>
<protein>
    <submittedName>
        <fullName evidence="1">Uncharacterized protein</fullName>
    </submittedName>
</protein>
<accession>A0A6C0L1B3</accession>
<sequence>MNIVFRYFNQKYISNIFKRLFHHEKIPNGRWNLEDKYIGSMSNTAIKNNEFNNHDHCGGELCKYPPKIKK</sequence>